<protein>
    <recommendedName>
        <fullName evidence="3">Polysaccharide deacetylase</fullName>
    </recommendedName>
</protein>
<proteinExistence type="predicted"/>
<comment type="caution">
    <text evidence="1">The sequence shown here is derived from an EMBL/GenBank/DDBJ whole genome shotgun (WGS) entry which is preliminary data.</text>
</comment>
<accession>A0ABX5MAE7</accession>
<dbReference type="EMBL" id="QICQ01000005">
    <property type="protein sequence ID" value="PXV83474.1"/>
    <property type="molecule type" value="Genomic_DNA"/>
</dbReference>
<dbReference type="InterPro" id="IPR011330">
    <property type="entry name" value="Glyco_hydro/deAcase_b/a-brl"/>
</dbReference>
<evidence type="ECO:0008006" key="3">
    <source>
        <dbReference type="Google" id="ProtNLM"/>
    </source>
</evidence>
<dbReference type="Gene3D" id="3.20.20.370">
    <property type="entry name" value="Glycoside hydrolase/deacetylase"/>
    <property type="match status" value="1"/>
</dbReference>
<keyword evidence="2" id="KW-1185">Reference proteome</keyword>
<sequence length="335" mass="38478">MQNSSMLNVYLTVDTELWPYSEGWPVTALSPDKTTFDEEIAACFYGKTSEGEFGLPFQIEQLNRYGLKATYFLEPLFADRAGSNHLADVVDLIQRNHQEVQLHLHTEWLSEIHDPTLPACFKQYMHQFTLDEQVALIAKGMRSLQAAGVKKLHAFRAGSYGANRDTLRAAAQNGLLFDSSYNPCYLGEDCKIDLDGQLLQPLRLEGIWELPITFFQDYPGHQRHAQLAACSAKEMETALLDAWRQGWFSFVIVLHSFELIKGRGAGRLSLSDRLNIKRFNHLCEFLSNHTDKFRTALFSELDPATIPEIKLPKMLRSRPHHTIRRYTEQIYSRFF</sequence>
<dbReference type="CDD" id="cd10933">
    <property type="entry name" value="CE4_u9"/>
    <property type="match status" value="1"/>
</dbReference>
<gene>
    <name evidence="1" type="ORF">C8R14_10579</name>
</gene>
<dbReference type="Proteomes" id="UP000247780">
    <property type="component" value="Unassembled WGS sequence"/>
</dbReference>
<evidence type="ECO:0000313" key="2">
    <source>
        <dbReference type="Proteomes" id="UP000247780"/>
    </source>
</evidence>
<evidence type="ECO:0000313" key="1">
    <source>
        <dbReference type="EMBL" id="PXV83474.1"/>
    </source>
</evidence>
<name>A0ABX5MAE7_9PROT</name>
<dbReference type="SUPFAM" id="SSF88713">
    <property type="entry name" value="Glycoside hydrolase/deacetylase"/>
    <property type="match status" value="1"/>
</dbReference>
<organism evidence="1 2">
    <name type="scientific">Nitrosomonas eutropha</name>
    <dbReference type="NCBI Taxonomy" id="916"/>
    <lineage>
        <taxon>Bacteria</taxon>
        <taxon>Pseudomonadati</taxon>
        <taxon>Pseudomonadota</taxon>
        <taxon>Betaproteobacteria</taxon>
        <taxon>Nitrosomonadales</taxon>
        <taxon>Nitrosomonadaceae</taxon>
        <taxon>Nitrosomonas</taxon>
    </lineage>
</organism>
<reference evidence="1 2" key="1">
    <citation type="submission" date="2018-04" db="EMBL/GenBank/DDBJ databases">
        <title>Active sludge and wastewater microbial communities from Klosterneuburg, Austria.</title>
        <authorList>
            <person name="Wagner M."/>
        </authorList>
    </citation>
    <scope>NUCLEOTIDE SEQUENCE [LARGE SCALE GENOMIC DNA]</scope>
    <source>
        <strain evidence="1 2">Nm 57</strain>
    </source>
</reference>